<keyword evidence="2" id="KW-1185">Reference proteome</keyword>
<protein>
    <submittedName>
        <fullName evidence="1">Type IX secretion system membrane protein, PorP/SprF family</fullName>
    </submittedName>
</protein>
<dbReference type="InterPro" id="IPR019861">
    <property type="entry name" value="PorP/SprF_Bacteroidetes"/>
</dbReference>
<gene>
    <name evidence="1" type="ORF">SAMN04488132_102169</name>
</gene>
<dbReference type="AlphaFoldDB" id="A0A1T4KXD2"/>
<dbReference type="STRING" id="413434.SAMN04488132_102169"/>
<accession>A0A1T4KXD2</accession>
<reference evidence="1 2" key="1">
    <citation type="submission" date="2017-02" db="EMBL/GenBank/DDBJ databases">
        <authorList>
            <person name="Peterson S.W."/>
        </authorList>
    </citation>
    <scope>NUCLEOTIDE SEQUENCE [LARGE SCALE GENOMIC DNA]</scope>
    <source>
        <strain evidence="1 2">DSM 22335</strain>
    </source>
</reference>
<evidence type="ECO:0000313" key="2">
    <source>
        <dbReference type="Proteomes" id="UP000190888"/>
    </source>
</evidence>
<dbReference type="Proteomes" id="UP000190888">
    <property type="component" value="Unassembled WGS sequence"/>
</dbReference>
<organism evidence="1 2">
    <name type="scientific">Sediminibacterium ginsengisoli</name>
    <dbReference type="NCBI Taxonomy" id="413434"/>
    <lineage>
        <taxon>Bacteria</taxon>
        <taxon>Pseudomonadati</taxon>
        <taxon>Bacteroidota</taxon>
        <taxon>Chitinophagia</taxon>
        <taxon>Chitinophagales</taxon>
        <taxon>Chitinophagaceae</taxon>
        <taxon>Sediminibacterium</taxon>
    </lineage>
</organism>
<dbReference type="RefSeq" id="WP_078830138.1">
    <property type="nucleotide sequence ID" value="NZ_FUWH01000002.1"/>
</dbReference>
<name>A0A1T4KXD2_9BACT</name>
<evidence type="ECO:0000313" key="1">
    <source>
        <dbReference type="EMBL" id="SJZ47008.1"/>
    </source>
</evidence>
<dbReference type="NCBIfam" id="TIGR03519">
    <property type="entry name" value="T9SS_PorP_fam"/>
    <property type="match status" value="1"/>
</dbReference>
<dbReference type="EMBL" id="FUWH01000002">
    <property type="protein sequence ID" value="SJZ47008.1"/>
    <property type="molecule type" value="Genomic_DNA"/>
</dbReference>
<dbReference type="OrthoDB" id="1186563at2"/>
<proteinExistence type="predicted"/>
<sequence>MINSKHYISNIIYRARLLLLVLVTGCSVIKAQDTHFSQFFETPILRNPGLSGIFDGDVRAQTVFRSQWASVTVPYTTGALNAEYKFPAGKNNDFVTAGLAVMYDRAGTINFTTTNLMPAFNYHKSLSGNKTKYLSLGFMAGLVQRNIDRTKITTNNQFDGNGYNPSLPDGELFSQTKYSYFDASVGMSFNSSIGDNTGNYYVGVAFHHINTPQNSFYRNPLVETKPKWVISGGYKSNINENTALTLLGDYSMQGDFSECVFGAMYTYKPGGGTYKRSYYIHFGSFFRWNDAIIPIVKLDYTPFSFALSYDVNISTLNKASGGRGAFELSLTFIGFLDRENSSRNAVLCPRF</sequence>
<dbReference type="Pfam" id="PF11751">
    <property type="entry name" value="PorP_SprF"/>
    <property type="match status" value="1"/>
</dbReference>